<dbReference type="InterPro" id="IPR046528">
    <property type="entry name" value="DUF6593"/>
</dbReference>
<evidence type="ECO:0000313" key="2">
    <source>
        <dbReference type="EMBL" id="KAL0063552.1"/>
    </source>
</evidence>
<proteinExistence type="predicted"/>
<accession>A0ABR2ZTB0</accession>
<protein>
    <recommendedName>
        <fullName evidence="1">DUF6593 domain-containing protein</fullName>
    </recommendedName>
</protein>
<dbReference type="Proteomes" id="UP001437256">
    <property type="component" value="Unassembled WGS sequence"/>
</dbReference>
<gene>
    <name evidence="2" type="ORF">AAF712_009561</name>
</gene>
<evidence type="ECO:0000259" key="1">
    <source>
        <dbReference type="Pfam" id="PF20236"/>
    </source>
</evidence>
<organism evidence="2 3">
    <name type="scientific">Marasmius tenuissimus</name>
    <dbReference type="NCBI Taxonomy" id="585030"/>
    <lineage>
        <taxon>Eukaryota</taxon>
        <taxon>Fungi</taxon>
        <taxon>Dikarya</taxon>
        <taxon>Basidiomycota</taxon>
        <taxon>Agaricomycotina</taxon>
        <taxon>Agaricomycetes</taxon>
        <taxon>Agaricomycetidae</taxon>
        <taxon>Agaricales</taxon>
        <taxon>Marasmiineae</taxon>
        <taxon>Marasmiaceae</taxon>
        <taxon>Marasmius</taxon>
    </lineage>
</organism>
<feature type="domain" description="DUF6593" evidence="1">
    <location>
        <begin position="2"/>
        <end position="74"/>
    </location>
</feature>
<dbReference type="Pfam" id="PF20236">
    <property type="entry name" value="DUF6593"/>
    <property type="match status" value="1"/>
</dbReference>
<dbReference type="EMBL" id="JBBXMP010000079">
    <property type="protein sequence ID" value="KAL0063552.1"/>
    <property type="molecule type" value="Genomic_DNA"/>
</dbReference>
<comment type="caution">
    <text evidence="2">The sequence shown here is derived from an EMBL/GenBank/DDBJ whole genome shotgun (WGS) entry which is preliminary data.</text>
</comment>
<sequence>MTFTSSNGQVYKWRRESTKAFLDDQDGKTVATYEEGHTGLSGGQPRQAMLSISTEAMQIIDEVVCTFFYIEQKEQARRRLASNHGTAANAKIAAGMGNMVLSGAIPS</sequence>
<evidence type="ECO:0000313" key="3">
    <source>
        <dbReference type="Proteomes" id="UP001437256"/>
    </source>
</evidence>
<reference evidence="2 3" key="1">
    <citation type="submission" date="2024-05" db="EMBL/GenBank/DDBJ databases">
        <title>A draft genome resource for the thread blight pathogen Marasmius tenuissimus strain MS-2.</title>
        <authorList>
            <person name="Yulfo-Soto G.E."/>
            <person name="Baruah I.K."/>
            <person name="Amoako-Attah I."/>
            <person name="Bukari Y."/>
            <person name="Meinhardt L.W."/>
            <person name="Bailey B.A."/>
            <person name="Cohen S.P."/>
        </authorList>
    </citation>
    <scope>NUCLEOTIDE SEQUENCE [LARGE SCALE GENOMIC DNA]</scope>
    <source>
        <strain evidence="2 3">MS-2</strain>
    </source>
</reference>
<keyword evidence="3" id="KW-1185">Reference proteome</keyword>
<name>A0ABR2ZTB0_9AGAR</name>